<evidence type="ECO:0000256" key="2">
    <source>
        <dbReference type="PROSITE-ProRule" id="PRU00708"/>
    </source>
</evidence>
<evidence type="ECO:0000259" key="3">
    <source>
        <dbReference type="Pfam" id="PF14432"/>
    </source>
</evidence>
<dbReference type="AlphaFoldDB" id="A0A7I8KEE8"/>
<feature type="repeat" description="PPR" evidence="2">
    <location>
        <begin position="172"/>
        <end position="206"/>
    </location>
</feature>
<feature type="repeat" description="PPR" evidence="2">
    <location>
        <begin position="409"/>
        <end position="444"/>
    </location>
</feature>
<feature type="repeat" description="PPR" evidence="2">
    <location>
        <begin position="273"/>
        <end position="308"/>
    </location>
</feature>
<accession>A0A7I8KEE8</accession>
<protein>
    <recommendedName>
        <fullName evidence="3">DYW domain-containing protein</fullName>
    </recommendedName>
</protein>
<dbReference type="Pfam" id="PF01535">
    <property type="entry name" value="PPR"/>
    <property type="match status" value="6"/>
</dbReference>
<reference evidence="4" key="1">
    <citation type="submission" date="2020-02" db="EMBL/GenBank/DDBJ databases">
        <authorList>
            <person name="Scholz U."/>
            <person name="Mascher M."/>
            <person name="Fiebig A."/>
        </authorList>
    </citation>
    <scope>NUCLEOTIDE SEQUENCE</scope>
</reference>
<gene>
    <name evidence="4" type="ORF">SI8410_05006686</name>
</gene>
<keyword evidence="1" id="KW-0677">Repeat</keyword>
<dbReference type="GO" id="GO:0009451">
    <property type="term" value="P:RNA modification"/>
    <property type="evidence" value="ECO:0007669"/>
    <property type="project" value="InterPro"/>
</dbReference>
<feature type="repeat" description="PPR" evidence="2">
    <location>
        <begin position="374"/>
        <end position="408"/>
    </location>
</feature>
<sequence>MLRALHRWPWPRELTAACRDSRTLTQVHALMIVTGAFKCGASNGHLIAAYSGAGDRPAARSVFENSPKGKISTWNAVIIAYSRVNAPDEVLRLYRRMVSEGQAHPDSSTFTVAIKACASLQDLETGEEIWSLAALSGYSRDVFVCSSLLNLYAKCCKMDKAMEVFDGMPKRDLVSWTTMIAGFASAGRPFDGIGIFQRMQSEGLRGDGVVMVGLIQACASLAEMRVGRSVHGYVIRHYPELDLIIETGLVDMYAKNGLLDHAFQVLERMPRRNVVSWSALISGLAQNGFAGEALRTLIGMQKDGGLEPDPVALVSSLLACSQVGFLRQGKTIHGYIVRRHELDKISATAVIDMYSKCGSLSTARLLFDRTSSRDSISWNAMISSYGLHGRGREALDVFLQMREAEVLPDHATFASLLSALSHSGMVEEGRRWFSLMANQFGIDPSEKHYACMVDLLARSGFVQEAYELTKAMPTEPGIAVWVALLSGCRHRGNLLLGEEVAERVLRLGSDDLGVYALVSNFFAAEKKWDRVAEVRTAMKKMPAKKVPGYSLVEVDGRLHGFLVEDETHPQHREITRMLGELGIEMRKMGYRPQTEFVLHDLDEEAKTRMLCTHSERLAIAYALLNTAPGARILIFKNLRVCGDCHAATKLISKIVDREIVVRDSKRFHHFKDGACSCGDFW</sequence>
<dbReference type="GO" id="GO:0008270">
    <property type="term" value="F:zinc ion binding"/>
    <property type="evidence" value="ECO:0007669"/>
    <property type="project" value="InterPro"/>
</dbReference>
<name>A0A7I8KEE8_SPIIN</name>
<dbReference type="GO" id="GO:0003723">
    <property type="term" value="F:RNA binding"/>
    <property type="evidence" value="ECO:0007669"/>
    <property type="project" value="InterPro"/>
</dbReference>
<dbReference type="InterPro" id="IPR046848">
    <property type="entry name" value="E_motif"/>
</dbReference>
<dbReference type="EMBL" id="LR746268">
    <property type="protein sequence ID" value="CAA7396023.1"/>
    <property type="molecule type" value="Genomic_DNA"/>
</dbReference>
<dbReference type="FunFam" id="1.25.40.10:FF:000285">
    <property type="entry name" value="Pentatricopeptide repeat-containing protein, chloroplastic"/>
    <property type="match status" value="1"/>
</dbReference>
<keyword evidence="5" id="KW-1185">Reference proteome</keyword>
<dbReference type="NCBIfam" id="TIGR00756">
    <property type="entry name" value="PPR"/>
    <property type="match status" value="7"/>
</dbReference>
<dbReference type="Pfam" id="PF13041">
    <property type="entry name" value="PPR_2"/>
    <property type="match status" value="2"/>
</dbReference>
<feature type="repeat" description="PPR" evidence="2">
    <location>
        <begin position="70"/>
        <end position="104"/>
    </location>
</feature>
<dbReference type="Proteomes" id="UP000663760">
    <property type="component" value="Chromosome 5"/>
</dbReference>
<dbReference type="PANTHER" id="PTHR47926:SF405">
    <property type="entry name" value="DYW DOMAIN-CONTAINING PROTEIN"/>
    <property type="match status" value="1"/>
</dbReference>
<dbReference type="PROSITE" id="PS51375">
    <property type="entry name" value="PPR"/>
    <property type="match status" value="6"/>
</dbReference>
<evidence type="ECO:0000256" key="1">
    <source>
        <dbReference type="ARBA" id="ARBA00022737"/>
    </source>
</evidence>
<evidence type="ECO:0000313" key="5">
    <source>
        <dbReference type="Proteomes" id="UP000663760"/>
    </source>
</evidence>
<dbReference type="Pfam" id="PF20431">
    <property type="entry name" value="E_motif"/>
    <property type="match status" value="1"/>
</dbReference>
<feature type="repeat" description="PPR" evidence="2">
    <location>
        <begin position="141"/>
        <end position="171"/>
    </location>
</feature>
<proteinExistence type="predicted"/>
<organism evidence="4 5">
    <name type="scientific">Spirodela intermedia</name>
    <name type="common">Intermediate duckweed</name>
    <dbReference type="NCBI Taxonomy" id="51605"/>
    <lineage>
        <taxon>Eukaryota</taxon>
        <taxon>Viridiplantae</taxon>
        <taxon>Streptophyta</taxon>
        <taxon>Embryophyta</taxon>
        <taxon>Tracheophyta</taxon>
        <taxon>Spermatophyta</taxon>
        <taxon>Magnoliopsida</taxon>
        <taxon>Liliopsida</taxon>
        <taxon>Araceae</taxon>
        <taxon>Lemnoideae</taxon>
        <taxon>Spirodela</taxon>
    </lineage>
</organism>
<feature type="domain" description="DYW" evidence="3">
    <location>
        <begin position="589"/>
        <end position="681"/>
    </location>
</feature>
<evidence type="ECO:0000313" key="4">
    <source>
        <dbReference type="EMBL" id="CAA7396023.1"/>
    </source>
</evidence>
<dbReference type="FunFam" id="1.25.40.10:FF:000090">
    <property type="entry name" value="Pentatricopeptide repeat-containing protein, chloroplastic"/>
    <property type="match status" value="1"/>
</dbReference>
<dbReference type="OrthoDB" id="185373at2759"/>
<dbReference type="InterPro" id="IPR011990">
    <property type="entry name" value="TPR-like_helical_dom_sf"/>
</dbReference>
<dbReference type="PANTHER" id="PTHR47926">
    <property type="entry name" value="PENTATRICOPEPTIDE REPEAT-CONTAINING PROTEIN"/>
    <property type="match status" value="1"/>
</dbReference>
<dbReference type="Pfam" id="PF14432">
    <property type="entry name" value="DYW_deaminase"/>
    <property type="match status" value="1"/>
</dbReference>
<dbReference type="FunFam" id="1.25.40.10:FF:000344">
    <property type="entry name" value="Pentatricopeptide repeat-containing protein"/>
    <property type="match status" value="1"/>
</dbReference>
<dbReference type="InterPro" id="IPR032867">
    <property type="entry name" value="DYW_dom"/>
</dbReference>
<dbReference type="InterPro" id="IPR046960">
    <property type="entry name" value="PPR_At4g14850-like_plant"/>
</dbReference>
<dbReference type="InterPro" id="IPR002885">
    <property type="entry name" value="PPR_rpt"/>
</dbReference>
<dbReference type="Gene3D" id="1.25.40.10">
    <property type="entry name" value="Tetratricopeptide repeat domain"/>
    <property type="match status" value="3"/>
</dbReference>